<dbReference type="InterPro" id="IPR002347">
    <property type="entry name" value="SDR_fam"/>
</dbReference>
<dbReference type="AlphaFoldDB" id="A0A5D3AR49"/>
<proteinExistence type="inferred from homology"/>
<dbReference type="PANTHER" id="PTHR43180">
    <property type="entry name" value="3-OXOACYL-(ACYL-CARRIER-PROTEIN) REDUCTASE (AFU_ORTHOLOGUE AFUA_6G11210)"/>
    <property type="match status" value="1"/>
</dbReference>
<dbReference type="EMBL" id="NIDF01000096">
    <property type="protein sequence ID" value="TYJ53252.1"/>
    <property type="molecule type" value="Genomic_DNA"/>
</dbReference>
<dbReference type="GO" id="GO:0016491">
    <property type="term" value="F:oxidoreductase activity"/>
    <property type="evidence" value="ECO:0007669"/>
    <property type="project" value="UniProtKB-KW"/>
</dbReference>
<dbReference type="InterPro" id="IPR036291">
    <property type="entry name" value="NAD(P)-bd_dom_sf"/>
</dbReference>
<evidence type="ECO:0000313" key="3">
    <source>
        <dbReference type="EMBL" id="TYJ53252.1"/>
    </source>
</evidence>
<comment type="caution">
    <text evidence="3">The sequence shown here is derived from an EMBL/GenBank/DDBJ whole genome shotgun (WGS) entry which is preliminary data.</text>
</comment>
<dbReference type="CDD" id="cd05233">
    <property type="entry name" value="SDR_c"/>
    <property type="match status" value="1"/>
</dbReference>
<evidence type="ECO:0000256" key="2">
    <source>
        <dbReference type="ARBA" id="ARBA00023002"/>
    </source>
</evidence>
<keyword evidence="4" id="KW-1185">Reference proteome</keyword>
<sequence length="327" mass="34775">MGAQPVDAEALAAQRVASILSLRDSVLNDIQKSSSSNVGAGLLADKVGVITGVDSDIGIGAASLATFAREGARHIYLVDWQKKHILAIIETIEARFPTTTLTFIEGDAADAPFVKSVIDRVINDEGHLDFFFANSGVMELPEKEKEERIDDDPGKFLPELWADVFETSEEDFLAKFIALKYASKAMSLTCPERGKTLPGGSILLTSSTAGLKARAGPLAYSASNASIVSFAQTGSYEFAGRNVRVNAICPGLIQTEMTAPFLVPNLHGDSGTPAEGMMNPSLRHGLAHEVAEVAVFLSSSKASYINGQAINIDGGWTAGNPFMPRPM</sequence>
<name>A0A5D3AR49_9TREE</name>
<evidence type="ECO:0000256" key="1">
    <source>
        <dbReference type="ARBA" id="ARBA00006484"/>
    </source>
</evidence>
<organism evidence="3 4">
    <name type="scientific">Cryptococcus floricola</name>
    <dbReference type="NCBI Taxonomy" id="2591691"/>
    <lineage>
        <taxon>Eukaryota</taxon>
        <taxon>Fungi</taxon>
        <taxon>Dikarya</taxon>
        <taxon>Basidiomycota</taxon>
        <taxon>Agaricomycotina</taxon>
        <taxon>Tremellomycetes</taxon>
        <taxon>Tremellales</taxon>
        <taxon>Cryptococcaceae</taxon>
        <taxon>Cryptococcus</taxon>
    </lineage>
</organism>
<reference evidence="3 4" key="1">
    <citation type="submission" date="2017-05" db="EMBL/GenBank/DDBJ databases">
        <title>The Genome Sequence of Tsuchiyaea wingfieldii DSM 27421.</title>
        <authorList>
            <person name="Cuomo C."/>
            <person name="Passer A."/>
            <person name="Billmyre B."/>
            <person name="Heitman J."/>
        </authorList>
    </citation>
    <scope>NUCLEOTIDE SEQUENCE [LARGE SCALE GENOMIC DNA]</scope>
    <source>
        <strain evidence="3 4">DSM 27421</strain>
    </source>
</reference>
<dbReference type="PRINTS" id="PR00081">
    <property type="entry name" value="GDHRDH"/>
</dbReference>
<dbReference type="Pfam" id="PF13561">
    <property type="entry name" value="adh_short_C2"/>
    <property type="match status" value="1"/>
</dbReference>
<keyword evidence="2" id="KW-0560">Oxidoreductase</keyword>
<accession>A0A5D3AR49</accession>
<protein>
    <submittedName>
        <fullName evidence="3">Uncharacterized protein</fullName>
    </submittedName>
</protein>
<dbReference type="Gene3D" id="3.40.50.720">
    <property type="entry name" value="NAD(P)-binding Rossmann-like Domain"/>
    <property type="match status" value="1"/>
</dbReference>
<gene>
    <name evidence="3" type="ORF">B9479_006119</name>
</gene>
<evidence type="ECO:0000313" key="4">
    <source>
        <dbReference type="Proteomes" id="UP000322245"/>
    </source>
</evidence>
<dbReference type="PANTHER" id="PTHR43180:SF66">
    <property type="entry name" value="SHORT-CHAIN DEHYDROGENASE_REDUCTASE FAMILY PROTEIN"/>
    <property type="match status" value="1"/>
</dbReference>
<dbReference type="SUPFAM" id="SSF51735">
    <property type="entry name" value="NAD(P)-binding Rossmann-fold domains"/>
    <property type="match status" value="1"/>
</dbReference>
<dbReference type="Proteomes" id="UP000322245">
    <property type="component" value="Unassembled WGS sequence"/>
</dbReference>
<comment type="similarity">
    <text evidence="1">Belongs to the short-chain dehydrogenases/reductases (SDR) family.</text>
</comment>